<dbReference type="Proteomes" id="UP001286313">
    <property type="component" value="Unassembled WGS sequence"/>
</dbReference>
<evidence type="ECO:0000313" key="1">
    <source>
        <dbReference type="EMBL" id="KAK3875986.1"/>
    </source>
</evidence>
<dbReference type="EMBL" id="JAWQEG010001886">
    <property type="protein sequence ID" value="KAK3875986.1"/>
    <property type="molecule type" value="Genomic_DNA"/>
</dbReference>
<protein>
    <submittedName>
        <fullName evidence="1">Uncharacterized protein</fullName>
    </submittedName>
</protein>
<sequence>MMMSRRIKVMGKEKYRLQEKNGSEMHPQRESMCQSGKTLTLTNAARIVTGCLSCLHNDHVKHPLVSRILKLTNRIGFELYSSFCVCLRDVMD</sequence>
<reference evidence="1" key="1">
    <citation type="submission" date="2023-10" db="EMBL/GenBank/DDBJ databases">
        <title>Genome assemblies of two species of porcelain crab, Petrolisthes cinctipes and Petrolisthes manimaculis (Anomura: Porcellanidae).</title>
        <authorList>
            <person name="Angst P."/>
        </authorList>
    </citation>
    <scope>NUCLEOTIDE SEQUENCE</scope>
    <source>
        <strain evidence="1">PB745_01</strain>
        <tissue evidence="1">Gill</tissue>
    </source>
</reference>
<accession>A0AAE1FLY8</accession>
<evidence type="ECO:0000313" key="2">
    <source>
        <dbReference type="Proteomes" id="UP001286313"/>
    </source>
</evidence>
<organism evidence="1 2">
    <name type="scientific">Petrolisthes cinctipes</name>
    <name type="common">Flat porcelain crab</name>
    <dbReference type="NCBI Taxonomy" id="88211"/>
    <lineage>
        <taxon>Eukaryota</taxon>
        <taxon>Metazoa</taxon>
        <taxon>Ecdysozoa</taxon>
        <taxon>Arthropoda</taxon>
        <taxon>Crustacea</taxon>
        <taxon>Multicrustacea</taxon>
        <taxon>Malacostraca</taxon>
        <taxon>Eumalacostraca</taxon>
        <taxon>Eucarida</taxon>
        <taxon>Decapoda</taxon>
        <taxon>Pleocyemata</taxon>
        <taxon>Anomura</taxon>
        <taxon>Galatheoidea</taxon>
        <taxon>Porcellanidae</taxon>
        <taxon>Petrolisthes</taxon>
    </lineage>
</organism>
<proteinExistence type="predicted"/>
<gene>
    <name evidence="1" type="ORF">Pcinc_019177</name>
</gene>
<keyword evidence="2" id="KW-1185">Reference proteome</keyword>
<dbReference type="AlphaFoldDB" id="A0AAE1FLY8"/>
<name>A0AAE1FLY8_PETCI</name>
<comment type="caution">
    <text evidence="1">The sequence shown here is derived from an EMBL/GenBank/DDBJ whole genome shotgun (WGS) entry which is preliminary data.</text>
</comment>